<dbReference type="InterPro" id="IPR029058">
    <property type="entry name" value="AB_hydrolase_fold"/>
</dbReference>
<feature type="chain" id="PRO_5026877670" evidence="3">
    <location>
        <begin position="21"/>
        <end position="469"/>
    </location>
</feature>
<feature type="signal peptide" evidence="3">
    <location>
        <begin position="1"/>
        <end position="20"/>
    </location>
</feature>
<keyword evidence="2 5" id="KW-0378">Hydrolase</keyword>
<gene>
    <name evidence="5" type="ORF">GWK08_08705</name>
</gene>
<evidence type="ECO:0000256" key="3">
    <source>
        <dbReference type="SAM" id="SignalP"/>
    </source>
</evidence>
<keyword evidence="6" id="KW-1185">Reference proteome</keyword>
<sequence>MSKIKILILVNLFITFGIQAQFTKCTDLDNSDDLKSSFCTTIKVPLNYQSDNKDSISLFVRKFPSVKKKKGSIWLIPGGPGESGASLYPLVTEFSKIFPHLDIFIPDHRGTGFSSKICPKEEGVDSPNGIALVNQEWGTCFDHMYKNQSYVQAFNITNAANDLSFLINNLSGEGKQYIYGVSYGTQLVLRLLQLNSVNLDGVILDSLVPLQDDDDYDLSRRSFVVNDIGRSVLDFYDKQQPAGTPSLASQLQEIIQRSRTDAEFKEKIPVPDLAGLFGTMLDIPEVRNKIPEIIRALSADDLTPLNNAISSITEFYNSYGAKYKTSVNSIPLVQVISSSENNLRPELKKSEVATASKELLFTSPLPGLLAENSMPTYKKDAYFAATPDKMPPTLILHGTLDPKTHLSGATRHFEELTKNNNAITYIRIQDAPHFIALFAPDSFASIASKFIKGKKLENKVVRDSNTLLK</sequence>
<name>A0A6P0UJW3_9FLAO</name>
<accession>A0A6P0UJW3</accession>
<evidence type="ECO:0000259" key="4">
    <source>
        <dbReference type="Pfam" id="PF00561"/>
    </source>
</evidence>
<dbReference type="EMBL" id="JAABOO010000002">
    <property type="protein sequence ID" value="NER13514.1"/>
    <property type="molecule type" value="Genomic_DNA"/>
</dbReference>
<dbReference type="Pfam" id="PF00561">
    <property type="entry name" value="Abhydrolase_1"/>
    <property type="match status" value="1"/>
</dbReference>
<evidence type="ECO:0000313" key="5">
    <source>
        <dbReference type="EMBL" id="NER13514.1"/>
    </source>
</evidence>
<proteinExistence type="inferred from homology"/>
<protein>
    <submittedName>
        <fullName evidence="5">Alpha/beta fold hydrolase</fullName>
    </submittedName>
</protein>
<dbReference type="AlphaFoldDB" id="A0A6P0UJW3"/>
<keyword evidence="3" id="KW-0732">Signal</keyword>
<comment type="caution">
    <text evidence="5">The sequence shown here is derived from an EMBL/GenBank/DDBJ whole genome shotgun (WGS) entry which is preliminary data.</text>
</comment>
<dbReference type="SUPFAM" id="SSF53474">
    <property type="entry name" value="alpha/beta-Hydrolases"/>
    <property type="match status" value="1"/>
</dbReference>
<dbReference type="Proteomes" id="UP000468581">
    <property type="component" value="Unassembled WGS sequence"/>
</dbReference>
<dbReference type="RefSeq" id="WP_163606551.1">
    <property type="nucleotide sequence ID" value="NZ_JAABOO010000002.1"/>
</dbReference>
<reference evidence="5 6" key="1">
    <citation type="submission" date="2020-01" db="EMBL/GenBank/DDBJ databases">
        <title>Leptobacterium flavescens.</title>
        <authorList>
            <person name="Wang G."/>
        </authorList>
    </citation>
    <scope>NUCLEOTIDE SEQUENCE [LARGE SCALE GENOMIC DNA]</scope>
    <source>
        <strain evidence="5 6">KCTC 22160</strain>
    </source>
</reference>
<dbReference type="InterPro" id="IPR051601">
    <property type="entry name" value="Serine_prot/Carboxylest_S33"/>
</dbReference>
<dbReference type="GO" id="GO:0016787">
    <property type="term" value="F:hydrolase activity"/>
    <property type="evidence" value="ECO:0007669"/>
    <property type="project" value="UniProtKB-KW"/>
</dbReference>
<dbReference type="PANTHER" id="PTHR43248">
    <property type="entry name" value="2-SUCCINYL-6-HYDROXY-2,4-CYCLOHEXADIENE-1-CARBOXYLATE SYNTHASE"/>
    <property type="match status" value="1"/>
</dbReference>
<comment type="similarity">
    <text evidence="1">Belongs to the peptidase S33 family.</text>
</comment>
<evidence type="ECO:0000256" key="2">
    <source>
        <dbReference type="ARBA" id="ARBA00022801"/>
    </source>
</evidence>
<evidence type="ECO:0000256" key="1">
    <source>
        <dbReference type="ARBA" id="ARBA00010088"/>
    </source>
</evidence>
<dbReference type="InterPro" id="IPR000073">
    <property type="entry name" value="AB_hydrolase_1"/>
</dbReference>
<dbReference type="PANTHER" id="PTHR43248:SF3">
    <property type="entry name" value="AB HYDROLASE-1 DOMAIN-CONTAINING PROTEIN"/>
    <property type="match status" value="1"/>
</dbReference>
<dbReference type="Gene3D" id="3.40.50.1820">
    <property type="entry name" value="alpha/beta hydrolase"/>
    <property type="match status" value="2"/>
</dbReference>
<feature type="domain" description="AB hydrolase-1" evidence="4">
    <location>
        <begin position="75"/>
        <end position="439"/>
    </location>
</feature>
<organism evidence="5 6">
    <name type="scientific">Leptobacterium flavescens</name>
    <dbReference type="NCBI Taxonomy" id="472055"/>
    <lineage>
        <taxon>Bacteria</taxon>
        <taxon>Pseudomonadati</taxon>
        <taxon>Bacteroidota</taxon>
        <taxon>Flavobacteriia</taxon>
        <taxon>Flavobacteriales</taxon>
        <taxon>Flavobacteriaceae</taxon>
        <taxon>Leptobacterium</taxon>
    </lineage>
</organism>
<evidence type="ECO:0000313" key="6">
    <source>
        <dbReference type="Proteomes" id="UP000468581"/>
    </source>
</evidence>